<dbReference type="CDD" id="cd07067">
    <property type="entry name" value="HP_PGM_like"/>
    <property type="match status" value="1"/>
</dbReference>
<dbReference type="GO" id="GO:0016791">
    <property type="term" value="F:phosphatase activity"/>
    <property type="evidence" value="ECO:0007669"/>
    <property type="project" value="TreeGrafter"/>
</dbReference>
<accession>A0A7C0XCT1</accession>
<dbReference type="SUPFAM" id="SSF53254">
    <property type="entry name" value="Phosphoglycerate mutase-like"/>
    <property type="match status" value="1"/>
</dbReference>
<dbReference type="InterPro" id="IPR029033">
    <property type="entry name" value="His_PPase_superfam"/>
</dbReference>
<dbReference type="Pfam" id="PF00300">
    <property type="entry name" value="His_Phos_1"/>
    <property type="match status" value="1"/>
</dbReference>
<dbReference type="PROSITE" id="PS00175">
    <property type="entry name" value="PG_MUTASE"/>
    <property type="match status" value="1"/>
</dbReference>
<name>A0A7C0XCT1_UNCW3</name>
<dbReference type="GO" id="GO:0005737">
    <property type="term" value="C:cytoplasm"/>
    <property type="evidence" value="ECO:0007669"/>
    <property type="project" value="TreeGrafter"/>
</dbReference>
<dbReference type="InterPro" id="IPR013078">
    <property type="entry name" value="His_Pase_superF_clade-1"/>
</dbReference>
<sequence length="210" mass="24088">METVIYLIRHGESQGNKEGRFRGRTDFPLTENGMRQARELCGELKEIELAAIYSSPLRRALDTAKVVAEPHGLEPVVEEGFNNISLGEWEGKPKDEIREKYPDLWKLWITTPEKLEIPGGESLRKVMERSVKALERIVERHSGQTVAVVTHRAVLKPLLAGILGIAEPYFWKLHMDTASYSILEHREGRGYTLSLLNQTRHLREFIKEVF</sequence>
<evidence type="ECO:0000256" key="1">
    <source>
        <dbReference type="PIRSR" id="PIRSR613078-2"/>
    </source>
</evidence>
<evidence type="ECO:0000313" key="2">
    <source>
        <dbReference type="EMBL" id="HDM90157.1"/>
    </source>
</evidence>
<dbReference type="PANTHER" id="PTHR48100">
    <property type="entry name" value="BROAD-SPECIFICITY PHOSPHATASE YOR283W-RELATED"/>
    <property type="match status" value="1"/>
</dbReference>
<feature type="binding site" evidence="1">
    <location>
        <begin position="9"/>
        <end position="16"/>
    </location>
    <ligand>
        <name>substrate</name>
    </ligand>
</feature>
<feature type="binding site" evidence="1">
    <location>
        <position position="94"/>
    </location>
    <ligand>
        <name>substrate</name>
    </ligand>
</feature>
<comment type="caution">
    <text evidence="2">The sequence shown here is derived from an EMBL/GenBank/DDBJ whole genome shotgun (WGS) entry which is preliminary data.</text>
</comment>
<dbReference type="InterPro" id="IPR050275">
    <property type="entry name" value="PGM_Phosphatase"/>
</dbReference>
<organism evidence="2">
    <name type="scientific">candidate division WOR-3 bacterium</name>
    <dbReference type="NCBI Taxonomy" id="2052148"/>
    <lineage>
        <taxon>Bacteria</taxon>
        <taxon>Bacteria division WOR-3</taxon>
    </lineage>
</organism>
<dbReference type="InterPro" id="IPR001345">
    <property type="entry name" value="PG/BPGM_mutase_AS"/>
</dbReference>
<dbReference type="Gene3D" id="3.40.50.1240">
    <property type="entry name" value="Phosphoglycerate mutase-like"/>
    <property type="match status" value="1"/>
</dbReference>
<proteinExistence type="predicted"/>
<dbReference type="AlphaFoldDB" id="A0A7C0XCT1"/>
<dbReference type="SMART" id="SM00855">
    <property type="entry name" value="PGAM"/>
    <property type="match status" value="1"/>
</dbReference>
<dbReference type="PANTHER" id="PTHR48100:SF59">
    <property type="entry name" value="ADENOSYLCOBALAMIN_ALPHA-RIBAZOLE PHOSPHATASE"/>
    <property type="match status" value="1"/>
</dbReference>
<dbReference type="Proteomes" id="UP000885931">
    <property type="component" value="Unassembled WGS sequence"/>
</dbReference>
<feature type="binding site" evidence="1">
    <location>
        <position position="59"/>
    </location>
    <ligand>
        <name>substrate</name>
    </ligand>
</feature>
<gene>
    <name evidence="2" type="ORF">ENG67_02985</name>
</gene>
<reference evidence="2" key="1">
    <citation type="journal article" date="2020" name="mSystems">
        <title>Genome- and Community-Level Interaction Insights into Carbon Utilization and Element Cycling Functions of Hydrothermarchaeota in Hydrothermal Sediment.</title>
        <authorList>
            <person name="Zhou Z."/>
            <person name="Liu Y."/>
            <person name="Xu W."/>
            <person name="Pan J."/>
            <person name="Luo Z.H."/>
            <person name="Li M."/>
        </authorList>
    </citation>
    <scope>NUCLEOTIDE SEQUENCE [LARGE SCALE GENOMIC DNA]</scope>
    <source>
        <strain evidence="2">HyVt-237</strain>
    </source>
</reference>
<protein>
    <submittedName>
        <fullName evidence="2">Histidine phosphatase family protein</fullName>
    </submittedName>
</protein>
<dbReference type="EMBL" id="DRBW01000116">
    <property type="protein sequence ID" value="HDM90157.1"/>
    <property type="molecule type" value="Genomic_DNA"/>
</dbReference>